<gene>
    <name evidence="2" type="ORF">INP51_06940</name>
</gene>
<feature type="compositionally biased region" description="Polar residues" evidence="1">
    <location>
        <begin position="37"/>
        <end position="47"/>
    </location>
</feature>
<dbReference type="Proteomes" id="UP000593601">
    <property type="component" value="Chromosome"/>
</dbReference>
<sequence>MNREKQIFLRMPPWTRSSKILLEFHAEATEPVKKAVDTNSESPSAVSESIKDSNSGHSSSASEHSKENKHISGYVFSADENIMYLDTENPGPRKYPHEGEDRQVAFDISNAVIDIENDPVINIPTLRTSLSVDVDYFEKDGKNIATYVSGYGAEVAPLDPAFSTANGYLLKVEDNLIYIDPLNRGSRKYHGEGEDRAMIFDVSKAELHFPEGMDAKLQAGIDVDITYQIKNGKNIAFHIVSDGKVINPHAADEQQTSGFVLNTGDNIMYLDTENSGARTTPNEGEDRAVAFDLSEADIEIERSELTDNRNLRPGLCVNVSYYVRDGKNIATYVHSDGVEVEAKN</sequence>
<reference evidence="2 3" key="1">
    <citation type="submission" date="2020-10" db="EMBL/GenBank/DDBJ databases">
        <title>Blautia liquoris sp.nov., isolated from the mud in a fermentation cellar used for the production of Chinese strong-flavoured liquor.</title>
        <authorList>
            <person name="Lu L."/>
        </authorList>
    </citation>
    <scope>NUCLEOTIDE SEQUENCE [LARGE SCALE GENOMIC DNA]</scope>
    <source>
        <strain evidence="2 3">LZLJ-3</strain>
    </source>
</reference>
<name>A0A7M2RK19_9FIRM</name>
<feature type="region of interest" description="Disordered" evidence="1">
    <location>
        <begin position="30"/>
        <end position="70"/>
    </location>
</feature>
<accession>A0A7M2RK19</accession>
<dbReference type="EMBL" id="CP063304">
    <property type="protein sequence ID" value="QOV20663.1"/>
    <property type="molecule type" value="Genomic_DNA"/>
</dbReference>
<evidence type="ECO:0000313" key="2">
    <source>
        <dbReference type="EMBL" id="QOV20663.1"/>
    </source>
</evidence>
<dbReference type="RefSeq" id="WP_193736977.1">
    <property type="nucleotide sequence ID" value="NZ_CP063304.1"/>
</dbReference>
<dbReference type="AlphaFoldDB" id="A0A7M2RK19"/>
<organism evidence="2 3">
    <name type="scientific">Blautia liquoris</name>
    <dbReference type="NCBI Taxonomy" id="2779518"/>
    <lineage>
        <taxon>Bacteria</taxon>
        <taxon>Bacillati</taxon>
        <taxon>Bacillota</taxon>
        <taxon>Clostridia</taxon>
        <taxon>Lachnospirales</taxon>
        <taxon>Lachnospiraceae</taxon>
        <taxon>Blautia</taxon>
    </lineage>
</organism>
<dbReference type="KEGG" id="bliq:INP51_06940"/>
<evidence type="ECO:0000313" key="3">
    <source>
        <dbReference type="Proteomes" id="UP000593601"/>
    </source>
</evidence>
<protein>
    <submittedName>
        <fullName evidence="2">Uncharacterized protein</fullName>
    </submittedName>
</protein>
<proteinExistence type="predicted"/>
<evidence type="ECO:0000256" key="1">
    <source>
        <dbReference type="SAM" id="MobiDB-lite"/>
    </source>
</evidence>
<keyword evidence="3" id="KW-1185">Reference proteome</keyword>
<feature type="compositionally biased region" description="Low complexity" evidence="1">
    <location>
        <begin position="53"/>
        <end position="62"/>
    </location>
</feature>